<dbReference type="Proteomes" id="UP001218188">
    <property type="component" value="Unassembled WGS sequence"/>
</dbReference>
<reference evidence="1" key="1">
    <citation type="submission" date="2023-03" db="EMBL/GenBank/DDBJ databases">
        <title>Massive genome expansion in bonnet fungi (Mycena s.s.) driven by repeated elements and novel gene families across ecological guilds.</title>
        <authorList>
            <consortium name="Lawrence Berkeley National Laboratory"/>
            <person name="Harder C.B."/>
            <person name="Miyauchi S."/>
            <person name="Viragh M."/>
            <person name="Kuo A."/>
            <person name="Thoen E."/>
            <person name="Andreopoulos B."/>
            <person name="Lu D."/>
            <person name="Skrede I."/>
            <person name="Drula E."/>
            <person name="Henrissat B."/>
            <person name="Morin E."/>
            <person name="Kohler A."/>
            <person name="Barry K."/>
            <person name="LaButti K."/>
            <person name="Morin E."/>
            <person name="Salamov A."/>
            <person name="Lipzen A."/>
            <person name="Mereny Z."/>
            <person name="Hegedus B."/>
            <person name="Baldrian P."/>
            <person name="Stursova M."/>
            <person name="Weitz H."/>
            <person name="Taylor A."/>
            <person name="Grigoriev I.V."/>
            <person name="Nagy L.G."/>
            <person name="Martin F."/>
            <person name="Kauserud H."/>
        </authorList>
    </citation>
    <scope>NUCLEOTIDE SEQUENCE</scope>
    <source>
        <strain evidence="1">CBHHK200</strain>
    </source>
</reference>
<gene>
    <name evidence="1" type="ORF">C8F04DRAFT_1196882</name>
</gene>
<evidence type="ECO:0000313" key="1">
    <source>
        <dbReference type="EMBL" id="KAJ7020216.1"/>
    </source>
</evidence>
<comment type="caution">
    <text evidence="1">The sequence shown here is derived from an EMBL/GenBank/DDBJ whole genome shotgun (WGS) entry which is preliminary data.</text>
</comment>
<sequence length="352" mass="38724">MATSPPLSLRFSLCATLPPPAGLHCLYSDGLALSVYPPRNPLHALGELAATVLRSFTVRSLSAASPLSGAIALPRLSLPHASPTLFTPTPDLLYGSSAIPPRYKYRRVTTIPFCDPAATDFAWTSPYLRGHHPYLRDSTLTPRHHHDLPHDNITILHCIFAPSVSISSSPRTVFAHRGLPPAHTLFLRLPSLLSSTAVSRKLQLSVPRIFSALRLVSPQIAPPLQLPLPQTAFVVNRQAGLSDQGISATSCTCRIWFSVPRFSFHLLVPSATINLKLRPFRPQSTPANVTIDPKPLRILQPLCQRLDRVRQSSIPWTLLKKPLNMDIYLRSVTVRRKHTTSLPIPVSVTALP</sequence>
<dbReference type="AlphaFoldDB" id="A0AAD6S4N4"/>
<keyword evidence="2" id="KW-1185">Reference proteome</keyword>
<evidence type="ECO:0000313" key="2">
    <source>
        <dbReference type="Proteomes" id="UP001218188"/>
    </source>
</evidence>
<accession>A0AAD6S4N4</accession>
<dbReference type="EMBL" id="JARJCM010000270">
    <property type="protein sequence ID" value="KAJ7020216.1"/>
    <property type="molecule type" value="Genomic_DNA"/>
</dbReference>
<name>A0AAD6S4N4_9AGAR</name>
<proteinExistence type="predicted"/>
<protein>
    <submittedName>
        <fullName evidence="1">Uncharacterized protein</fullName>
    </submittedName>
</protein>
<organism evidence="1 2">
    <name type="scientific">Mycena alexandri</name>
    <dbReference type="NCBI Taxonomy" id="1745969"/>
    <lineage>
        <taxon>Eukaryota</taxon>
        <taxon>Fungi</taxon>
        <taxon>Dikarya</taxon>
        <taxon>Basidiomycota</taxon>
        <taxon>Agaricomycotina</taxon>
        <taxon>Agaricomycetes</taxon>
        <taxon>Agaricomycetidae</taxon>
        <taxon>Agaricales</taxon>
        <taxon>Marasmiineae</taxon>
        <taxon>Mycenaceae</taxon>
        <taxon>Mycena</taxon>
    </lineage>
</organism>